<gene>
    <name evidence="15" type="ORF">LRAMOSA03510</name>
</gene>
<name>A0A077WWQ6_9FUNG</name>
<keyword evidence="7" id="KW-0832">Ubl conjugation</keyword>
<feature type="compositionally biased region" description="Basic and acidic residues" evidence="14">
    <location>
        <begin position="36"/>
        <end position="46"/>
    </location>
</feature>
<keyword evidence="9" id="KW-0175">Coiled coil</keyword>
<keyword evidence="10" id="KW-0206">Cytoskeleton</keyword>
<evidence type="ECO:0000256" key="3">
    <source>
        <dbReference type="ARBA" id="ARBA00004657"/>
    </source>
</evidence>
<reference evidence="15" key="1">
    <citation type="journal article" date="2014" name="Genome Announc.">
        <title>De novo whole-genome sequence and genome annotation of Lichtheimia ramosa.</title>
        <authorList>
            <person name="Linde J."/>
            <person name="Schwartze V."/>
            <person name="Binder U."/>
            <person name="Lass-Florl C."/>
            <person name="Voigt K."/>
            <person name="Horn F."/>
        </authorList>
    </citation>
    <scope>NUCLEOTIDE SEQUENCE</scope>
    <source>
        <strain evidence="15">JMRC FSU:6197</strain>
    </source>
</reference>
<feature type="region of interest" description="Disordered" evidence="14">
    <location>
        <begin position="517"/>
        <end position="549"/>
    </location>
</feature>
<accession>A0A077WWQ6</accession>
<dbReference type="AlphaFoldDB" id="A0A077WWQ6"/>
<evidence type="ECO:0000256" key="13">
    <source>
        <dbReference type="ARBA" id="ARBA00093507"/>
    </source>
</evidence>
<evidence type="ECO:0000256" key="7">
    <source>
        <dbReference type="ARBA" id="ARBA00022843"/>
    </source>
</evidence>
<dbReference type="InterPro" id="IPR008603">
    <property type="entry name" value="DCTN4"/>
</dbReference>
<comment type="similarity">
    <text evidence="11">Belongs to the dynactin subunit 4 family.</text>
</comment>
<evidence type="ECO:0000256" key="12">
    <source>
        <dbReference type="ARBA" id="ARBA00034864"/>
    </source>
</evidence>
<evidence type="ECO:0000256" key="1">
    <source>
        <dbReference type="ARBA" id="ARBA00004300"/>
    </source>
</evidence>
<dbReference type="EMBL" id="LK023346">
    <property type="protein sequence ID" value="CDS11247.1"/>
    <property type="molecule type" value="Genomic_DNA"/>
</dbReference>
<dbReference type="PANTHER" id="PTHR13034:SF2">
    <property type="entry name" value="DYNACTIN SUBUNIT 4"/>
    <property type="match status" value="1"/>
</dbReference>
<dbReference type="PANTHER" id="PTHR13034">
    <property type="entry name" value="DYNACTIN P62 SUBUNIT"/>
    <property type="match status" value="1"/>
</dbReference>
<evidence type="ECO:0000256" key="14">
    <source>
        <dbReference type="SAM" id="MobiDB-lite"/>
    </source>
</evidence>
<sequence>MTTGAGDIIPFVHYYCACPDLTTAQPADPQRSPDVGLKKEAVDDAKSIGPSSASTSTSSNHPKEHNIDASTTGYHLLSRKASNYLYPLSRLYFCEDCHQIRCPSCVQDEIMSYYCPNCLFEVPTASVKSEKNRCARNCFQCPICQNTLSVVAAQEPTPSSTPATAGPYFLFCNVCRWNSKEVNMTFEKPTSLALQLQKTEEALPDTKEFDHLKEHFEKHLRLNPPPPLPPSLLSLSSPGAFSKLMGTMSNPHSQAQGKLDDIDTYEPSVQVPDDDLKLVDKLMTLRNVDEISTLRQRSSQLHNQPYLRKDIHPQRIHLSIKRSKRCRTCRHILIRPEQKAQITRFKIKLVAMNYIPNITIVKLPRKTWPLHVGIPTQFVLKFTNPLYEEMSITLATPQQHKKPAMGLDSMTEKDEETTNTTTPEEPKVGGKVTILSPHFKVGAYNEMMEYDDEIYPTGPSSRSRSGFSAGLSSSWADGVHEKKNNYTSIIVEVIPEEAGEFKFPLLVTYNYRSGQDRMDASSGDIDVEDIEDMDVDDSTDGGSRKANSSMRLDDDRIKSYSFWCLIGLGQVVSDGEK</sequence>
<evidence type="ECO:0000256" key="11">
    <source>
        <dbReference type="ARBA" id="ARBA00034776"/>
    </source>
</evidence>
<feature type="region of interest" description="Disordered" evidence="14">
    <location>
        <begin position="26"/>
        <end position="65"/>
    </location>
</feature>
<comment type="subunit">
    <text evidence="13">Subunit of dynactin, a multiprotein complex part of a tripartite complex with dynein and a adapter, such as BICDL1, BICD2 or HOOK3. The dynactin complex is built around ACTR1A/ACTB filament and consists of an actin-related filament composed of a shoulder domain, a pointed end and a barbed end. Its length is defined by its flexible shoulder domain. The soulder is composed of 2 DCTN1 subunits, 4 DCTN2 and 2 DCTN3. The 4 DCNT2 (via N-terminus) bind the ACTR1A filament and act as molecular rulers to determine the length. The pointed end is important for binding dynein-dynactin cargo adapters. Consists of 4 subunits: ACTR10, DCNT4, DCTN5 and DCTN6. The barbed end is composed of a CAPZA1:CAPZB heterodimers, which binds ACTR1A/ACTB filament and dynactin and stabilizes dynactin. Interacts with ATP7B, but not ATP7A, in a copper-dependent manner. Interacts with ANK2; this interaction is required for localization at costameres. Interacts with N4BP2L1.</text>
</comment>
<comment type="subcellular location">
    <subcellularLocation>
        <location evidence="1">Cytoplasm</location>
        <location evidence="1">Cytoskeleton</location>
        <location evidence="1">Microtubule organizing center</location>
        <location evidence="1">Centrosome</location>
    </subcellularLocation>
    <subcellularLocation>
        <location evidence="2">Cytoplasm</location>
        <location evidence="2">Cytoskeleton</location>
        <location evidence="2">Stress fiber</location>
    </subcellularLocation>
    <subcellularLocation>
        <location evidence="3">Cytoplasm</location>
        <location evidence="3">Myofibril</location>
    </subcellularLocation>
</comment>
<feature type="region of interest" description="Disordered" evidence="14">
    <location>
        <begin position="397"/>
        <end position="429"/>
    </location>
</feature>
<keyword evidence="8" id="KW-0007">Acetylation</keyword>
<evidence type="ECO:0000256" key="6">
    <source>
        <dbReference type="ARBA" id="ARBA00022553"/>
    </source>
</evidence>
<keyword evidence="5" id="KW-1017">Isopeptide bond</keyword>
<evidence type="ECO:0000256" key="10">
    <source>
        <dbReference type="ARBA" id="ARBA00023212"/>
    </source>
</evidence>
<evidence type="ECO:0000256" key="8">
    <source>
        <dbReference type="ARBA" id="ARBA00022990"/>
    </source>
</evidence>
<organism evidence="15">
    <name type="scientific">Lichtheimia ramosa</name>
    <dbReference type="NCBI Taxonomy" id="688394"/>
    <lineage>
        <taxon>Eukaryota</taxon>
        <taxon>Fungi</taxon>
        <taxon>Fungi incertae sedis</taxon>
        <taxon>Mucoromycota</taxon>
        <taxon>Mucoromycotina</taxon>
        <taxon>Mucoromycetes</taxon>
        <taxon>Mucorales</taxon>
        <taxon>Lichtheimiaceae</taxon>
        <taxon>Lichtheimia</taxon>
    </lineage>
</organism>
<proteinExistence type="inferred from homology"/>
<protein>
    <recommendedName>
        <fullName evidence="12">Dynactin subunit 4</fullName>
    </recommendedName>
</protein>
<evidence type="ECO:0000256" key="4">
    <source>
        <dbReference type="ARBA" id="ARBA00022490"/>
    </source>
</evidence>
<dbReference type="OrthoDB" id="283815at2759"/>
<evidence type="ECO:0000256" key="2">
    <source>
        <dbReference type="ARBA" id="ARBA00004529"/>
    </source>
</evidence>
<keyword evidence="4" id="KW-0963">Cytoplasm</keyword>
<evidence type="ECO:0000313" key="15">
    <source>
        <dbReference type="EMBL" id="CDS11247.1"/>
    </source>
</evidence>
<dbReference type="GO" id="GO:0005869">
    <property type="term" value="C:dynactin complex"/>
    <property type="evidence" value="ECO:0007669"/>
    <property type="project" value="InterPro"/>
</dbReference>
<dbReference type="GO" id="GO:0001725">
    <property type="term" value="C:stress fiber"/>
    <property type="evidence" value="ECO:0007669"/>
    <property type="project" value="UniProtKB-SubCell"/>
</dbReference>
<evidence type="ECO:0000256" key="5">
    <source>
        <dbReference type="ARBA" id="ARBA00022499"/>
    </source>
</evidence>
<dbReference type="Pfam" id="PF05502">
    <property type="entry name" value="Dynactin_p62"/>
    <property type="match status" value="2"/>
</dbReference>
<feature type="compositionally biased region" description="Acidic residues" evidence="14">
    <location>
        <begin position="525"/>
        <end position="539"/>
    </location>
</feature>
<keyword evidence="6" id="KW-0597">Phosphoprotein</keyword>
<evidence type="ECO:0000256" key="9">
    <source>
        <dbReference type="ARBA" id="ARBA00023054"/>
    </source>
</evidence>